<proteinExistence type="predicted"/>
<reference evidence="2" key="1">
    <citation type="submission" date="2021-02" db="EMBL/GenBank/DDBJ databases">
        <authorList>
            <person name="Dougan E. K."/>
            <person name="Rhodes N."/>
            <person name="Thang M."/>
            <person name="Chan C."/>
        </authorList>
    </citation>
    <scope>NUCLEOTIDE SEQUENCE</scope>
</reference>
<accession>A0A812P7W6</accession>
<keyword evidence="1" id="KW-0812">Transmembrane</keyword>
<evidence type="ECO:0000256" key="1">
    <source>
        <dbReference type="SAM" id="Phobius"/>
    </source>
</evidence>
<feature type="transmembrane region" description="Helical" evidence="1">
    <location>
        <begin position="1207"/>
        <end position="1227"/>
    </location>
</feature>
<keyword evidence="3" id="KW-1185">Reference proteome</keyword>
<comment type="caution">
    <text evidence="2">The sequence shown here is derived from an EMBL/GenBank/DDBJ whole genome shotgun (WGS) entry which is preliminary data.</text>
</comment>
<feature type="transmembrane region" description="Helical" evidence="1">
    <location>
        <begin position="1161"/>
        <end position="1187"/>
    </location>
</feature>
<evidence type="ECO:0000313" key="3">
    <source>
        <dbReference type="Proteomes" id="UP000604046"/>
    </source>
</evidence>
<evidence type="ECO:0000313" key="2">
    <source>
        <dbReference type="EMBL" id="CAE7332556.1"/>
    </source>
</evidence>
<dbReference type="Proteomes" id="UP000604046">
    <property type="component" value="Unassembled WGS sequence"/>
</dbReference>
<gene>
    <name evidence="2" type="ORF">SNAT2548_LOCUS17394</name>
</gene>
<dbReference type="EMBL" id="CAJNDS010002110">
    <property type="protein sequence ID" value="CAE7332556.1"/>
    <property type="molecule type" value="Genomic_DNA"/>
</dbReference>
<protein>
    <submittedName>
        <fullName evidence="2">Uncharacterized protein</fullName>
    </submittedName>
</protein>
<name>A0A812P7W6_9DINO</name>
<keyword evidence="1" id="KW-1133">Transmembrane helix</keyword>
<keyword evidence="1" id="KW-0472">Membrane</keyword>
<feature type="transmembrane region" description="Helical" evidence="1">
    <location>
        <begin position="1129"/>
        <end position="1149"/>
    </location>
</feature>
<sequence length="1385" mass="154299">METAQAIHKIMDKACKPGLIMSYLLSIRDDLKTHRTIQKASIDDPEIEMTLLELNIPLIYGMTQCVLDEEELLHYLSNYGDKMAFSEETLEAFRMGQFKDGVSTPARAAAVLTYAGNFWSTLYSSRDRALLPSLTSTEGWKWMGSLLEDTWPVVLALMHTVPNSKNPNGERILFGLTSRAWRSLKDLAFTAQVGFLDGLAEPDASQSWHKCYGTVSMPALPFCGVRSDKEGEEAVGALEAELQGGGEDEGDSRLRAGGLNAFRASRPGSDMHSVIAAIEDFGVTFFGRFSYTSYCEDDRYVQAIAFAHREKSRGMLANINLTHSAIVEDSGYLFHLELPFWHPDRCSCHRADSGIQYRCVGTKPDGASRFIEPGSPLIPYTTADPGHPMKGVEIVADWDRVDLRKDMARKMEALAVLEHEAKSCIVDEDLLRQHQVTAKAKVAIPGVTEKDMTGIHVACNTHENALAGIGNRHYAEKYAEVNYEGILIKNQIGNPWEIVRRSLHAVVEIVVPAILEIDEELIKRQDTEVMEIPQSEVVSELHGKSLFPMHKSIDDIAPSSFTEQMKKDNFEATSGTDMPRAPPTKAFIKPNEALGKIKPRLIQHTGPQGTAMSALMNKTIEQCFFRLPYFVARSIKGTDNSGVCERIRVFYNEYKSGGFASTDFGSFDSSITDKCTVDRSKPGLRRIIEEALMNGVAQKFPESADYRNAAKTRWKKKDKILFDTLTLMTEVLIRQSGDGITSVGNYANNWFVDRCLDYIAEIIFAEWDWRQYSLKEVVESLTHLLDDPAFIKKVVEGVKWKAARLAKTIERVSKGLHVTKENSEFLNGEGDDRLKGYQWAFIQKFETKDKRGKDARQVLGVITAVLYTAAGMSLEPQDRTGRVSADKLIDKTQRIEFISRIFVPLKEGKMMRSFPKLRKTFAAATITFNVNDPFLTAAATKMLSIMMMCEQCPLQFPFYSLIFRHYRQRLSDETIITNKRKYEWWELKLMYLISDNGLESSMSAVYAHLTTRANGYTSPDIADGMLDALSAETRLAKNDLVCLIDAITGASGDDLGVVQDLVQRYVAMRAQSMVPSPMLSACGQLTVKYHNLRVGIPDCAILVAGPLPATVPGLLLAGAKLGPFTSTTYALSVLATSVLTVSIPVLLFKHPEMRQRKPFRAVSVAVAAAAVGQIAFMSLSLTPNIALFDMLPGVTVSDFMTPMQHPFMVIHLVCHAVQLPMMTVMLGRLAGRSVADMSSCHYSVALYSISAILSAATKETYFRWPLLVLGSLCLKRGLAELEDSSKFVETIAPRNPAVYMWTEKHKISVGLFVFQASLHPTIQSMGYLEWISSAAVQSTWTCMDVLLTAGVAFISLKEGAHMKKSEEFMARKERVDRLYEAESID</sequence>
<organism evidence="2 3">
    <name type="scientific">Symbiodinium natans</name>
    <dbReference type="NCBI Taxonomy" id="878477"/>
    <lineage>
        <taxon>Eukaryota</taxon>
        <taxon>Sar</taxon>
        <taxon>Alveolata</taxon>
        <taxon>Dinophyceae</taxon>
        <taxon>Suessiales</taxon>
        <taxon>Symbiodiniaceae</taxon>
        <taxon>Symbiodinium</taxon>
    </lineage>
</organism>